<evidence type="ECO:0000256" key="12">
    <source>
        <dbReference type="ARBA" id="ARBA00032144"/>
    </source>
</evidence>
<keyword evidence="8" id="KW-0833">Ubl conjugation pathway</keyword>
<dbReference type="Pfam" id="PF03987">
    <property type="entry name" value="Autophagy_act_C"/>
    <property type="match status" value="1"/>
</dbReference>
<name>A0A9P7H8Z0_9HYPO</name>
<dbReference type="PANTHER" id="PTHR12866">
    <property type="entry name" value="UBIQUITIN-LIKE-CONJUGATING ENZYME ATG3"/>
    <property type="match status" value="1"/>
</dbReference>
<dbReference type="PROSITE" id="PS50103">
    <property type="entry name" value="ZF_C3H1"/>
    <property type="match status" value="1"/>
</dbReference>
<evidence type="ECO:0000256" key="2">
    <source>
        <dbReference type="ARBA" id="ARBA00007683"/>
    </source>
</evidence>
<organism evidence="17 18">
    <name type="scientific">Fusarium avenaceum</name>
    <dbReference type="NCBI Taxonomy" id="40199"/>
    <lineage>
        <taxon>Eukaryota</taxon>
        <taxon>Fungi</taxon>
        <taxon>Dikarya</taxon>
        <taxon>Ascomycota</taxon>
        <taxon>Pezizomycotina</taxon>
        <taxon>Sordariomycetes</taxon>
        <taxon>Hypocreomycetidae</taxon>
        <taxon>Hypocreales</taxon>
        <taxon>Nectriaceae</taxon>
        <taxon>Fusarium</taxon>
        <taxon>Fusarium tricinctum species complex</taxon>
    </lineage>
</organism>
<evidence type="ECO:0000313" key="17">
    <source>
        <dbReference type="EMBL" id="KAG5664299.1"/>
    </source>
</evidence>
<dbReference type="SUPFAM" id="SSF90229">
    <property type="entry name" value="CCCH zinc finger"/>
    <property type="match status" value="1"/>
</dbReference>
<comment type="similarity">
    <text evidence="2">Belongs to the ATG3 family.</text>
</comment>
<evidence type="ECO:0000256" key="8">
    <source>
        <dbReference type="ARBA" id="ARBA00022786"/>
    </source>
</evidence>
<sequence>MADSTTEPQAPIAVFKKRGAKGKANIRKRPATPPPADSDDSDYSSSEDESGQRVKRRKKTATVTASSKDVATGRKDLSATIYSADRNVPITSTNDATKHSNWYEEESKDDLSAKNLLGSTRAVAKDSQPDGTYKGLANRSTFIQKNPDAPNRAKGPVKAPTNIRTITVMDFKPDICKDYKKTGNCGFGDSCIYLHDRTDVKQGWQLDKEWEEVTKGKKNLGGTIIASANRDQPAKVAEDEAEIAMLEKIPFACIICQESYREPIVTRCGHYFSIMNYIYSTVNTLRDRYTPVSHKSTFRQTGQITPEEFLAAGDYLVYKFPTWSWGDADSPERRVSHLPPGKQFLVTRNVPCHRRLNDDFAGDAGHEEALVNDGDDFKGATGDDEDGWLRTGGLASSQPLKVKEVRTVDDSGNVGDREVVEDDEIPDMEDEDDDEAIIRDTGADSKNSGHRTYTLYIMYSPYYRTPRLYLSGYLANGQPLPPTDMTEDIVGDYKDKTVTLEDFPFFANNIKMASVHPCKHASVMKTLLDRADAALRLRREKLRAGNASSSQAPSGMEGLVDEIGKLDVKGAQEAADKDEWEEVQEAEIDDHEVAIRVDQYLVVFLKFMASVTPGIEHDFTMGV</sequence>
<feature type="region of interest" description="Disordered" evidence="15">
    <location>
        <begin position="1"/>
        <end position="75"/>
    </location>
</feature>
<dbReference type="Gene3D" id="3.30.40.10">
    <property type="entry name" value="Zinc/RING finger domain, C3HC4 (zinc finger)"/>
    <property type="match status" value="1"/>
</dbReference>
<evidence type="ECO:0000256" key="10">
    <source>
        <dbReference type="ARBA" id="ARBA00022927"/>
    </source>
</evidence>
<evidence type="ECO:0000256" key="14">
    <source>
        <dbReference type="PROSITE-ProRule" id="PRU00723"/>
    </source>
</evidence>
<dbReference type="GO" id="GO:0000407">
    <property type="term" value="C:phagophore assembly site"/>
    <property type="evidence" value="ECO:0007669"/>
    <property type="project" value="TreeGrafter"/>
</dbReference>
<keyword evidence="7 14" id="KW-0863">Zinc-finger</keyword>
<gene>
    <name evidence="17" type="ORF">KAF25_008033</name>
</gene>
<evidence type="ECO:0000256" key="13">
    <source>
        <dbReference type="ARBA" id="ARBA00033139"/>
    </source>
</evidence>
<keyword evidence="5" id="KW-0963">Cytoplasm</keyword>
<dbReference type="SMART" id="SM00356">
    <property type="entry name" value="ZnF_C3H1"/>
    <property type="match status" value="1"/>
</dbReference>
<evidence type="ECO:0000256" key="9">
    <source>
        <dbReference type="ARBA" id="ARBA00022833"/>
    </source>
</evidence>
<evidence type="ECO:0000256" key="7">
    <source>
        <dbReference type="ARBA" id="ARBA00022771"/>
    </source>
</evidence>
<dbReference type="GO" id="GO:0005829">
    <property type="term" value="C:cytosol"/>
    <property type="evidence" value="ECO:0007669"/>
    <property type="project" value="TreeGrafter"/>
</dbReference>
<feature type="zinc finger region" description="C3H1-type" evidence="14">
    <location>
        <begin position="170"/>
        <end position="198"/>
    </location>
</feature>
<reference evidence="17" key="1">
    <citation type="submission" date="2021-04" db="EMBL/GenBank/DDBJ databases">
        <title>Draft genome of Fusarium avenaceum strain F156N33, isolated from an atmospheric sample in Virginia.</title>
        <authorList>
            <person name="Yang S."/>
            <person name="Vinatzer B.A."/>
            <person name="Coleman J."/>
        </authorList>
    </citation>
    <scope>NUCLEOTIDE SEQUENCE</scope>
    <source>
        <strain evidence="17">F156N33</strain>
    </source>
</reference>
<keyword evidence="10" id="KW-0653">Protein transport</keyword>
<dbReference type="PANTHER" id="PTHR12866:SF2">
    <property type="entry name" value="UBIQUITIN-LIKE-CONJUGATING ENZYME ATG3"/>
    <property type="match status" value="1"/>
</dbReference>
<accession>A0A9P7H8Z0</accession>
<keyword evidence="18" id="KW-1185">Reference proteome</keyword>
<dbReference type="InterPro" id="IPR036855">
    <property type="entry name" value="Znf_CCCH_sf"/>
</dbReference>
<dbReference type="GO" id="GO:0019776">
    <property type="term" value="F:Atg8-family ligase activity"/>
    <property type="evidence" value="ECO:0007669"/>
    <property type="project" value="TreeGrafter"/>
</dbReference>
<evidence type="ECO:0000256" key="5">
    <source>
        <dbReference type="ARBA" id="ARBA00022490"/>
    </source>
</evidence>
<evidence type="ECO:0000256" key="1">
    <source>
        <dbReference type="ARBA" id="ARBA00004496"/>
    </source>
</evidence>
<evidence type="ECO:0000256" key="15">
    <source>
        <dbReference type="SAM" id="MobiDB-lite"/>
    </source>
</evidence>
<feature type="compositionally biased region" description="Acidic residues" evidence="15">
    <location>
        <begin position="37"/>
        <end position="49"/>
    </location>
</feature>
<dbReference type="GO" id="GO:0044804">
    <property type="term" value="P:nucleophagy"/>
    <property type="evidence" value="ECO:0007669"/>
    <property type="project" value="TreeGrafter"/>
</dbReference>
<dbReference type="SUPFAM" id="SSF57850">
    <property type="entry name" value="RING/U-box"/>
    <property type="match status" value="1"/>
</dbReference>
<dbReference type="GO" id="GO:0000045">
    <property type="term" value="P:autophagosome assembly"/>
    <property type="evidence" value="ECO:0007669"/>
    <property type="project" value="TreeGrafter"/>
</dbReference>
<keyword evidence="6 14" id="KW-0479">Metal-binding</keyword>
<proteinExistence type="inferred from homology"/>
<protein>
    <recommendedName>
        <fullName evidence="3">Autophagy-related protein 3</fullName>
    </recommendedName>
    <alternativeName>
        <fullName evidence="12 13">Autophagy-related E2-like conjugation enzyme ATG3</fullName>
    </alternativeName>
</protein>
<dbReference type="InterPro" id="IPR013083">
    <property type="entry name" value="Znf_RING/FYVE/PHD"/>
</dbReference>
<dbReference type="GO" id="GO:0061723">
    <property type="term" value="P:glycophagy"/>
    <property type="evidence" value="ECO:0007669"/>
    <property type="project" value="TreeGrafter"/>
</dbReference>
<evidence type="ECO:0000256" key="11">
    <source>
        <dbReference type="ARBA" id="ARBA00023006"/>
    </source>
</evidence>
<feature type="compositionally biased region" description="Basic residues" evidence="15">
    <location>
        <begin position="15"/>
        <end position="30"/>
    </location>
</feature>
<comment type="subcellular location">
    <subcellularLocation>
        <location evidence="1">Cytoplasm</location>
    </subcellularLocation>
</comment>
<evidence type="ECO:0000256" key="3">
    <source>
        <dbReference type="ARBA" id="ARBA00018067"/>
    </source>
</evidence>
<dbReference type="AlphaFoldDB" id="A0A9P7H8Z0"/>
<keyword evidence="11" id="KW-0072">Autophagy</keyword>
<dbReference type="GO" id="GO:0008270">
    <property type="term" value="F:zinc ion binding"/>
    <property type="evidence" value="ECO:0007669"/>
    <property type="project" value="UniProtKB-KW"/>
</dbReference>
<evidence type="ECO:0000259" key="16">
    <source>
        <dbReference type="PROSITE" id="PS50103"/>
    </source>
</evidence>
<comment type="caution">
    <text evidence="17">The sequence shown here is derived from an EMBL/GenBank/DDBJ whole genome shotgun (WGS) entry which is preliminary data.</text>
</comment>
<dbReference type="InterPro" id="IPR000571">
    <property type="entry name" value="Znf_CCCH"/>
</dbReference>
<dbReference type="InterPro" id="IPR007135">
    <property type="entry name" value="Atg3/Atg10"/>
</dbReference>
<dbReference type="GO" id="GO:0015031">
    <property type="term" value="P:protein transport"/>
    <property type="evidence" value="ECO:0007669"/>
    <property type="project" value="UniProtKB-KW"/>
</dbReference>
<dbReference type="GO" id="GO:0000422">
    <property type="term" value="P:autophagy of mitochondrion"/>
    <property type="evidence" value="ECO:0007669"/>
    <property type="project" value="TreeGrafter"/>
</dbReference>
<evidence type="ECO:0000313" key="18">
    <source>
        <dbReference type="Proteomes" id="UP000782241"/>
    </source>
</evidence>
<feature type="domain" description="C3H1-type" evidence="16">
    <location>
        <begin position="170"/>
        <end position="198"/>
    </location>
</feature>
<dbReference type="Pfam" id="PF00642">
    <property type="entry name" value="zf-CCCH"/>
    <property type="match status" value="1"/>
</dbReference>
<dbReference type="Proteomes" id="UP000782241">
    <property type="component" value="Unassembled WGS sequence"/>
</dbReference>
<dbReference type="EMBL" id="JAGPUO010000002">
    <property type="protein sequence ID" value="KAG5664299.1"/>
    <property type="molecule type" value="Genomic_DNA"/>
</dbReference>
<keyword evidence="9 14" id="KW-0862">Zinc</keyword>
<keyword evidence="4" id="KW-0813">Transport</keyword>
<evidence type="ECO:0000256" key="6">
    <source>
        <dbReference type="ARBA" id="ARBA00022723"/>
    </source>
</evidence>
<evidence type="ECO:0000256" key="4">
    <source>
        <dbReference type="ARBA" id="ARBA00022448"/>
    </source>
</evidence>